<keyword evidence="2" id="KW-1185">Reference proteome</keyword>
<dbReference type="EMBL" id="KN818270">
    <property type="protein sequence ID" value="KIL62493.1"/>
    <property type="molecule type" value="Genomic_DNA"/>
</dbReference>
<evidence type="ECO:0000313" key="2">
    <source>
        <dbReference type="Proteomes" id="UP000054549"/>
    </source>
</evidence>
<sequence length="153" mass="16988">MFASLYEEHDSHCFKFPAGSNLYFGGDTDNNRSIMNRGNSTIQVRACSLSRRVARTATRAESSKTSGACQPSSSFYSYYPHTACYSLLTCAAAAAATSLTCSLPGPEVVLGRIICRRPNFDLEMVSRVVSVWKNKVWSMRISGGGFRRYRRCK</sequence>
<dbReference type="InParanoid" id="A0A0C2X1E3"/>
<evidence type="ECO:0000313" key="1">
    <source>
        <dbReference type="EMBL" id="KIL62493.1"/>
    </source>
</evidence>
<protein>
    <submittedName>
        <fullName evidence="1">Uncharacterized protein</fullName>
    </submittedName>
</protein>
<proteinExistence type="predicted"/>
<reference evidence="1 2" key="1">
    <citation type="submission" date="2014-04" db="EMBL/GenBank/DDBJ databases">
        <title>Evolutionary Origins and Diversification of the Mycorrhizal Mutualists.</title>
        <authorList>
            <consortium name="DOE Joint Genome Institute"/>
            <consortium name="Mycorrhizal Genomics Consortium"/>
            <person name="Kohler A."/>
            <person name="Kuo A."/>
            <person name="Nagy L.G."/>
            <person name="Floudas D."/>
            <person name="Copeland A."/>
            <person name="Barry K.W."/>
            <person name="Cichocki N."/>
            <person name="Veneault-Fourrey C."/>
            <person name="LaButti K."/>
            <person name="Lindquist E.A."/>
            <person name="Lipzen A."/>
            <person name="Lundell T."/>
            <person name="Morin E."/>
            <person name="Murat C."/>
            <person name="Riley R."/>
            <person name="Ohm R."/>
            <person name="Sun H."/>
            <person name="Tunlid A."/>
            <person name="Henrissat B."/>
            <person name="Grigoriev I.V."/>
            <person name="Hibbett D.S."/>
            <person name="Martin F."/>
        </authorList>
    </citation>
    <scope>NUCLEOTIDE SEQUENCE [LARGE SCALE GENOMIC DNA]</scope>
    <source>
        <strain evidence="1 2">Koide BX008</strain>
    </source>
</reference>
<dbReference type="HOGENOM" id="CLU_1712804_0_0_1"/>
<dbReference type="AlphaFoldDB" id="A0A0C2X1E3"/>
<name>A0A0C2X1E3_AMAMK</name>
<accession>A0A0C2X1E3</accession>
<dbReference type="Proteomes" id="UP000054549">
    <property type="component" value="Unassembled WGS sequence"/>
</dbReference>
<gene>
    <name evidence="1" type="ORF">M378DRAFT_165701</name>
</gene>
<organism evidence="1 2">
    <name type="scientific">Amanita muscaria (strain Koide BX008)</name>
    <dbReference type="NCBI Taxonomy" id="946122"/>
    <lineage>
        <taxon>Eukaryota</taxon>
        <taxon>Fungi</taxon>
        <taxon>Dikarya</taxon>
        <taxon>Basidiomycota</taxon>
        <taxon>Agaricomycotina</taxon>
        <taxon>Agaricomycetes</taxon>
        <taxon>Agaricomycetidae</taxon>
        <taxon>Agaricales</taxon>
        <taxon>Pluteineae</taxon>
        <taxon>Amanitaceae</taxon>
        <taxon>Amanita</taxon>
    </lineage>
</organism>